<evidence type="ECO:0000313" key="4">
    <source>
        <dbReference type="Proteomes" id="UP000232922"/>
    </source>
</evidence>
<accession>A0A171PVR2</accession>
<dbReference type="PROSITE" id="PS51750">
    <property type="entry name" value="BRO_N"/>
    <property type="match status" value="1"/>
</dbReference>
<evidence type="ECO:0000259" key="2">
    <source>
        <dbReference type="PROSITE" id="PS51750"/>
    </source>
</evidence>
<dbReference type="Pfam" id="PF02498">
    <property type="entry name" value="Bro-N"/>
    <property type="match status" value="1"/>
</dbReference>
<organism evidence="3 4">
    <name type="scientific">Heliothis virescens ascovirus 3f</name>
    <dbReference type="NCBI Taxonomy" id="328614"/>
    <lineage>
        <taxon>Viruses</taxon>
        <taxon>Varidnaviria</taxon>
        <taxon>Bamfordvirae</taxon>
        <taxon>Nucleocytoviricota</taxon>
        <taxon>Megaviricetes</taxon>
        <taxon>Pimascovirales</taxon>
        <taxon>Pimascovirales incertae sedis</taxon>
        <taxon>Ascoviridae</taxon>
        <taxon>Ascovirus</taxon>
        <taxon>Ascovirus hvav3a</taxon>
    </lineage>
</organism>
<dbReference type="InterPro" id="IPR003497">
    <property type="entry name" value="BRO_N_domain"/>
</dbReference>
<evidence type="ECO:0000256" key="1">
    <source>
        <dbReference type="SAM" id="Phobius"/>
    </source>
</evidence>
<evidence type="ECO:0000313" key="3">
    <source>
        <dbReference type="EMBL" id="AJP09143.1"/>
    </source>
</evidence>
<dbReference type="RefSeq" id="YP_009701643.1">
    <property type="nucleotide sequence ID" value="NC_044938.1"/>
</dbReference>
<feature type="transmembrane region" description="Helical" evidence="1">
    <location>
        <begin position="21"/>
        <end position="43"/>
    </location>
</feature>
<keyword evidence="1" id="KW-0472">Membrane</keyword>
<proteinExistence type="predicted"/>
<dbReference type="GeneID" id="41900779"/>
<sequence>MAHHKLRKIVNKVTQQKNLIFNLDVILILLVSPLKLRSVILHVRQLVKVLPKRELIVSCGKNTKRSATFRETSIMSLDELEFGGGVIEVLTAKLNDGLWYHVQPLVDALEYDDCNMAVDLFVAPRDRRESVLLECYSVSNNAKSQVQVNALFTNRAGLHELTLNAASKFANDFRRYLASHFLPSHGLDPLRDFETWRRYSNADIQFKHRREGRVYVITTSKYEAENIYCIGCTTDIQHTLTNMNHCSPYDFYVKIVHSAKGYHDLCESITTLLAERRFNRNFYTLDDTCLNMILNMCKSWHDQQ</sequence>
<dbReference type="Pfam" id="PF10544">
    <property type="entry name" value="T5orf172"/>
    <property type="match status" value="1"/>
</dbReference>
<name>A0A171PVR2_9VIRU</name>
<dbReference type="Proteomes" id="UP000232922">
    <property type="component" value="Genome"/>
</dbReference>
<dbReference type="EMBL" id="KJ755191">
    <property type="protein sequence ID" value="AJP09143.1"/>
    <property type="molecule type" value="Genomic_DNA"/>
</dbReference>
<feature type="domain" description="Bro-N" evidence="2">
    <location>
        <begin position="74"/>
        <end position="189"/>
    </location>
</feature>
<dbReference type="KEGG" id="vg:41900779"/>
<keyword evidence="1" id="KW-0812">Transmembrane</keyword>
<protein>
    <submittedName>
        <fullName evidence="3">Bro27</fullName>
    </submittedName>
</protein>
<keyword evidence="1" id="KW-1133">Transmembrane helix</keyword>
<dbReference type="InterPro" id="IPR018306">
    <property type="entry name" value="Phage_T5_Orf172_DNA-bd"/>
</dbReference>
<reference evidence="4" key="1">
    <citation type="submission" date="2014-04" db="EMBL/GenBank/DDBJ databases">
        <authorList>
            <person name="Wei Y."/>
            <person name="Huang G."/>
            <person name="Cheng X."/>
        </authorList>
    </citation>
    <scope>NUCLEOTIDE SEQUENCE [LARGE SCALE GENOMIC DNA]</scope>
</reference>